<keyword evidence="2" id="KW-1185">Reference proteome</keyword>
<sequence>MYLKLLSDKHPHLLLNHAAQEGGQTSTTAMRPPAEQMIPRRNDVEEPSSSVSMSIQDIKMQLCDMKMEIHQLKMKIVEMLGVARFL</sequence>
<comment type="caution">
    <text evidence="1">The sequence shown here is derived from an EMBL/GenBank/DDBJ whole genome shotgun (WGS) entry which is preliminary data.</text>
</comment>
<dbReference type="Proteomes" id="UP000275267">
    <property type="component" value="Unassembled WGS sequence"/>
</dbReference>
<evidence type="ECO:0000313" key="2">
    <source>
        <dbReference type="Proteomes" id="UP000275267"/>
    </source>
</evidence>
<accession>A0A3L6T031</accession>
<reference evidence="2" key="1">
    <citation type="journal article" date="2019" name="Nat. Commun.">
        <title>The genome of broomcorn millet.</title>
        <authorList>
            <person name="Zou C."/>
            <person name="Miki D."/>
            <person name="Li D."/>
            <person name="Tang Q."/>
            <person name="Xiao L."/>
            <person name="Rajput S."/>
            <person name="Deng P."/>
            <person name="Jia W."/>
            <person name="Huang R."/>
            <person name="Zhang M."/>
            <person name="Sun Y."/>
            <person name="Hu J."/>
            <person name="Fu X."/>
            <person name="Schnable P.S."/>
            <person name="Li F."/>
            <person name="Zhang H."/>
            <person name="Feng B."/>
            <person name="Zhu X."/>
            <person name="Liu R."/>
            <person name="Schnable J.C."/>
            <person name="Zhu J.-K."/>
            <person name="Zhang H."/>
        </authorList>
    </citation>
    <scope>NUCLEOTIDE SEQUENCE [LARGE SCALE GENOMIC DNA]</scope>
</reference>
<dbReference type="OrthoDB" id="10597060at2759"/>
<evidence type="ECO:0000313" key="1">
    <source>
        <dbReference type="EMBL" id="RLN29957.1"/>
    </source>
</evidence>
<protein>
    <submittedName>
        <fullName evidence="1">Uncharacterized protein</fullName>
    </submittedName>
</protein>
<dbReference type="AlphaFoldDB" id="A0A3L6T031"/>
<dbReference type="EMBL" id="PQIB02000003">
    <property type="protein sequence ID" value="RLN29957.1"/>
    <property type="molecule type" value="Genomic_DNA"/>
</dbReference>
<name>A0A3L6T031_PANMI</name>
<gene>
    <name evidence="1" type="ORF">C2845_PM05G19410</name>
</gene>
<proteinExistence type="predicted"/>
<organism evidence="1 2">
    <name type="scientific">Panicum miliaceum</name>
    <name type="common">Proso millet</name>
    <name type="synonym">Broomcorn millet</name>
    <dbReference type="NCBI Taxonomy" id="4540"/>
    <lineage>
        <taxon>Eukaryota</taxon>
        <taxon>Viridiplantae</taxon>
        <taxon>Streptophyta</taxon>
        <taxon>Embryophyta</taxon>
        <taxon>Tracheophyta</taxon>
        <taxon>Spermatophyta</taxon>
        <taxon>Magnoliopsida</taxon>
        <taxon>Liliopsida</taxon>
        <taxon>Poales</taxon>
        <taxon>Poaceae</taxon>
        <taxon>PACMAD clade</taxon>
        <taxon>Panicoideae</taxon>
        <taxon>Panicodae</taxon>
        <taxon>Paniceae</taxon>
        <taxon>Panicinae</taxon>
        <taxon>Panicum</taxon>
        <taxon>Panicum sect. Panicum</taxon>
    </lineage>
</organism>